<dbReference type="Pfam" id="PF00355">
    <property type="entry name" value="Rieske"/>
    <property type="match status" value="1"/>
</dbReference>
<sequence length="99" mass="11075">MNEILLGSKDQFTANPCEVELNGARFFLTEKDGVYSLLSSRCPHAGYGVELENGELECPLHGWTFEVHTGRCHNVPNAKLQCFEVIDREGMLFAQIVMA</sequence>
<accession>A0A197ZZS0</accession>
<keyword evidence="1" id="KW-0001">2Fe-2S</keyword>
<dbReference type="Gene3D" id="2.102.10.10">
    <property type="entry name" value="Rieske [2Fe-2S] iron-sulphur domain"/>
    <property type="match status" value="1"/>
</dbReference>
<dbReference type="Proteomes" id="UP000078454">
    <property type="component" value="Unassembled WGS sequence"/>
</dbReference>
<keyword evidence="7" id="KW-1185">Reference proteome</keyword>
<dbReference type="InterPro" id="IPR017941">
    <property type="entry name" value="Rieske_2Fe-2S"/>
</dbReference>
<reference evidence="6 7" key="1">
    <citation type="submission" date="2016-05" db="EMBL/GenBank/DDBJ databases">
        <title>Paenibacillus sp. 1ZS3-15 nov., isolated from the rhizosphere soil.</title>
        <authorList>
            <person name="Zhang X.X."/>
            <person name="Zhang J."/>
        </authorList>
    </citation>
    <scope>NUCLEOTIDE SEQUENCE [LARGE SCALE GENOMIC DNA]</scope>
    <source>
        <strain evidence="6 7">1ZS3-15</strain>
    </source>
</reference>
<dbReference type="STRING" id="1850517.A8708_12700"/>
<evidence type="ECO:0000259" key="5">
    <source>
        <dbReference type="PROSITE" id="PS51296"/>
    </source>
</evidence>
<dbReference type="GO" id="GO:0046872">
    <property type="term" value="F:metal ion binding"/>
    <property type="evidence" value="ECO:0007669"/>
    <property type="project" value="UniProtKB-KW"/>
</dbReference>
<name>A0A197ZZS0_9BACL</name>
<dbReference type="AlphaFoldDB" id="A0A197ZZS0"/>
<dbReference type="InterPro" id="IPR036922">
    <property type="entry name" value="Rieske_2Fe-2S_sf"/>
</dbReference>
<feature type="domain" description="Rieske" evidence="5">
    <location>
        <begin position="31"/>
        <end position="94"/>
    </location>
</feature>
<gene>
    <name evidence="6" type="ORF">A8708_12700</name>
</gene>
<evidence type="ECO:0000313" key="6">
    <source>
        <dbReference type="EMBL" id="OAS14258.1"/>
    </source>
</evidence>
<evidence type="ECO:0000256" key="2">
    <source>
        <dbReference type="ARBA" id="ARBA00022723"/>
    </source>
</evidence>
<dbReference type="GO" id="GO:0051537">
    <property type="term" value="F:2 iron, 2 sulfur cluster binding"/>
    <property type="evidence" value="ECO:0007669"/>
    <property type="project" value="UniProtKB-KW"/>
</dbReference>
<protein>
    <recommendedName>
        <fullName evidence="5">Rieske domain-containing protein</fullName>
    </recommendedName>
</protein>
<evidence type="ECO:0000256" key="4">
    <source>
        <dbReference type="ARBA" id="ARBA00023014"/>
    </source>
</evidence>
<dbReference type="CDD" id="cd03467">
    <property type="entry name" value="Rieske"/>
    <property type="match status" value="1"/>
</dbReference>
<evidence type="ECO:0000313" key="7">
    <source>
        <dbReference type="Proteomes" id="UP000078454"/>
    </source>
</evidence>
<dbReference type="RefSeq" id="WP_068669708.1">
    <property type="nucleotide sequence ID" value="NZ_LYPB01000090.1"/>
</dbReference>
<keyword evidence="3" id="KW-0408">Iron</keyword>
<keyword evidence="4" id="KW-0411">Iron-sulfur</keyword>
<dbReference type="SUPFAM" id="SSF50022">
    <property type="entry name" value="ISP domain"/>
    <property type="match status" value="1"/>
</dbReference>
<dbReference type="GO" id="GO:0004497">
    <property type="term" value="F:monooxygenase activity"/>
    <property type="evidence" value="ECO:0007669"/>
    <property type="project" value="UniProtKB-ARBA"/>
</dbReference>
<organism evidence="6 7">
    <name type="scientific">Paenibacillus oryzisoli</name>
    <dbReference type="NCBI Taxonomy" id="1850517"/>
    <lineage>
        <taxon>Bacteria</taxon>
        <taxon>Bacillati</taxon>
        <taxon>Bacillota</taxon>
        <taxon>Bacilli</taxon>
        <taxon>Bacillales</taxon>
        <taxon>Paenibacillaceae</taxon>
        <taxon>Paenibacillus</taxon>
    </lineage>
</organism>
<dbReference type="PROSITE" id="PS51296">
    <property type="entry name" value="RIESKE"/>
    <property type="match status" value="1"/>
</dbReference>
<evidence type="ECO:0000256" key="3">
    <source>
        <dbReference type="ARBA" id="ARBA00023004"/>
    </source>
</evidence>
<dbReference type="GO" id="GO:0016705">
    <property type="term" value="F:oxidoreductase activity, acting on paired donors, with incorporation or reduction of molecular oxygen"/>
    <property type="evidence" value="ECO:0007669"/>
    <property type="project" value="UniProtKB-ARBA"/>
</dbReference>
<evidence type="ECO:0000256" key="1">
    <source>
        <dbReference type="ARBA" id="ARBA00022714"/>
    </source>
</evidence>
<proteinExistence type="predicted"/>
<keyword evidence="2" id="KW-0479">Metal-binding</keyword>
<dbReference type="EMBL" id="LYPB01000090">
    <property type="protein sequence ID" value="OAS14258.1"/>
    <property type="molecule type" value="Genomic_DNA"/>
</dbReference>
<comment type="caution">
    <text evidence="6">The sequence shown here is derived from an EMBL/GenBank/DDBJ whole genome shotgun (WGS) entry which is preliminary data.</text>
</comment>